<dbReference type="CDD" id="cd09003">
    <property type="entry name" value="GH43_XynD-like"/>
    <property type="match status" value="1"/>
</dbReference>
<dbReference type="InterPro" id="IPR003305">
    <property type="entry name" value="CenC_carb-bd"/>
</dbReference>
<evidence type="ECO:0000256" key="2">
    <source>
        <dbReference type="ARBA" id="ARBA00022651"/>
    </source>
</evidence>
<feature type="domain" description="GH10" evidence="12">
    <location>
        <begin position="186"/>
        <end position="536"/>
    </location>
</feature>
<feature type="chain" id="PRO_5038826578" description="Beta-xylanase" evidence="11">
    <location>
        <begin position="22"/>
        <end position="1268"/>
    </location>
</feature>
<keyword evidence="5 10" id="KW-0378">Hydrolase</keyword>
<accession>D4LDI7</accession>
<dbReference type="GeneID" id="83156307"/>
<dbReference type="Pfam" id="PF03422">
    <property type="entry name" value="CBM_6"/>
    <property type="match status" value="1"/>
</dbReference>
<dbReference type="CAZy" id="CBM22">
    <property type="family name" value="Carbohydrate-Binding Module Family 22"/>
</dbReference>
<sequence length="1268" mass="137621">MNVKKFAAGMTAMLCCAGVLSYLPPMPAKTYATELVSNDFEANYDGWYGNADAVKLTAQYGVGVDGSRGMLVTGRTSLSDGASSSKGLYLEGGKDYNYSVEVYSPTDEVFHLSLLCLDEETDEQTIVELDSKAVKAGEWTTLSANYKAPENSYEFRLTITTESANDFAFDNVKVTGKKNNQTVYAATAEKGLKDEFADYFRVGNILNSGTIKNSAITANIIKDYNSIECENETKPDATMVQSQSSGTNVAVSLNSCAAIMDFCVQNQIGMRGHTLVWHSQSPEWVFKEGFNASGAYVNSATMDARMESYIKNLFNAIKTQYPDLNLYAYDVANECVSDDSNRTANYGGAREPGYGNGKSPWVQIYGSNSFVEKAFTYARKYAPEGCDLYYNDYNEYWDHKRDCIYNMCKSLYEKGLLDGVGMQSHINADASGFSGTANYITAMKKYLSIGCDVQITELDISTESGKFTAQQQADKYKAIFQAAMDWNKNPSSDGRVTAVCIWGPNDANTWIKSENTPLLYDTNNQPKLAYTTLTSMIPRSEWGDGTKYTGEVKPVEPDANGWYFHSTFEGDTDEWEGRGAAEVMTSGRTAYAGGEALLVQSRTAAWNGASRTLNTRAFQPGNAYSFSANVMYFDGGDTDTFFMKLQYTDANGDTQYSTVAEGHAIKGQWIQLSNTNYTIPADASNLQLYIETAETSNNFYVDEAIGAVAGTVIEGAGEGKTVIRGDLNFDGKINGADLALERRGLIKGFTDNYAKLAADVNQDGDVTVADAVLIQSFLIGKIKEFPIETKPIDTVAMEQLFAGVTPATSFKKDGENNPLFTQRFGADPGWMEYNGRIYVYTTNDAFEYDSNGNMKENSYDVGTINCLSSADLVNWTDHGAIPVAGKNGRTTNGAAKWASCSWAPDACHKTINGKEKFFLYFANNGSGIGVLTADSPTGPWTDPIGKELISRSTPNCGNVTWLFDPAVYVDEETGKGYLAFGGGVPEGKSADPGTARIVELGSDMTSIVGTPTTLNPPYLFEDSSLIKINGTWVYSFCHNWSVPAGQKFNSADIGYMTATNPLGPYTYQGPVFRNTGAQGLDNNGNNHHSIIEFKGKYYVLYHTRQLEIRMGVNGGKGYNYRSPSISEATVNGTSITCAGSHTGVKQIESLNPYTTVQAETMSNQSQGIAVNGLSDTTVTGTKGSWTKVSGVNFSNGAKTLTVKACSKSGAVIKVCTGGTNGDVVTYAEIKAGSTPEEITVPVVNSVSGNKDLYFVFSGDVTFDSWSFS</sequence>
<reference evidence="14" key="1">
    <citation type="submission" date="2010-03" db="EMBL/GenBank/DDBJ databases">
        <title>The genome sequence of Ruminococcus sp. 18P13.</title>
        <authorList>
            <consortium name="metaHIT consortium -- http://www.metahit.eu/"/>
            <person name="Pajon A."/>
            <person name="Turner K."/>
            <person name="Parkhill J."/>
            <person name="Bernalier A."/>
        </authorList>
    </citation>
    <scope>NUCLEOTIDE SEQUENCE [LARGE SCALE GENOMIC DNA]</scope>
    <source>
        <strain evidence="14">Type strain: 18P13</strain>
    </source>
</reference>
<dbReference type="Pfam" id="PF02018">
    <property type="entry name" value="CBM_4_9"/>
    <property type="match status" value="2"/>
</dbReference>
<evidence type="ECO:0000256" key="8">
    <source>
        <dbReference type="ARBA" id="ARBA00023326"/>
    </source>
</evidence>
<dbReference type="Gene3D" id="2.115.10.20">
    <property type="entry name" value="Glycosyl hydrolase domain, family 43"/>
    <property type="match status" value="1"/>
</dbReference>
<dbReference type="SUPFAM" id="SSF49785">
    <property type="entry name" value="Galactose-binding domain-like"/>
    <property type="match status" value="3"/>
</dbReference>
<dbReference type="KEGG" id="rch:RUM_15940"/>
<organism evidence="14 15">
    <name type="scientific">Ruminococcus champanellensis (strain DSM 18848 / JCM 17042 / KCTC 15320 / 18P13)</name>
    <dbReference type="NCBI Taxonomy" id="213810"/>
    <lineage>
        <taxon>Bacteria</taxon>
        <taxon>Bacillati</taxon>
        <taxon>Bacillota</taxon>
        <taxon>Clostridia</taxon>
        <taxon>Eubacteriales</taxon>
        <taxon>Oscillospiraceae</taxon>
        <taxon>Ruminococcus</taxon>
    </lineage>
</organism>
<evidence type="ECO:0000256" key="9">
    <source>
        <dbReference type="PROSITE-ProRule" id="PRU10061"/>
    </source>
</evidence>
<dbReference type="CDD" id="cd14256">
    <property type="entry name" value="Dockerin_I"/>
    <property type="match status" value="1"/>
</dbReference>
<evidence type="ECO:0000256" key="4">
    <source>
        <dbReference type="ARBA" id="ARBA00022737"/>
    </source>
</evidence>
<dbReference type="InterPro" id="IPR006710">
    <property type="entry name" value="Glyco_hydro_43"/>
</dbReference>
<keyword evidence="4" id="KW-0677">Repeat</keyword>
<dbReference type="Pfam" id="PF00404">
    <property type="entry name" value="Dockerin_1"/>
    <property type="match status" value="1"/>
</dbReference>
<gene>
    <name evidence="14" type="ordered locus">RUM_15940</name>
</gene>
<dbReference type="SUPFAM" id="SSF75005">
    <property type="entry name" value="Arabinanase/levansucrase/invertase"/>
    <property type="match status" value="1"/>
</dbReference>
<dbReference type="SMR" id="D4LDI7"/>
<dbReference type="SUPFAM" id="SSF63446">
    <property type="entry name" value="Type I dockerin domain"/>
    <property type="match status" value="1"/>
</dbReference>
<protein>
    <recommendedName>
        <fullName evidence="10">Beta-xylanase</fullName>
        <ecNumber evidence="10">3.2.1.8</ecNumber>
    </recommendedName>
</protein>
<dbReference type="InterPro" id="IPR036439">
    <property type="entry name" value="Dockerin_dom_sf"/>
</dbReference>
<dbReference type="CAZy" id="CBM6">
    <property type="family name" value="Carbohydrate-Binding Module Family 6"/>
</dbReference>
<dbReference type="GO" id="GO:0030246">
    <property type="term" value="F:carbohydrate binding"/>
    <property type="evidence" value="ECO:0007669"/>
    <property type="project" value="InterPro"/>
</dbReference>
<dbReference type="PROSITE" id="PS00591">
    <property type="entry name" value="GH10_1"/>
    <property type="match status" value="1"/>
</dbReference>
<dbReference type="Gene3D" id="3.20.20.80">
    <property type="entry name" value="Glycosidases"/>
    <property type="match status" value="1"/>
</dbReference>
<evidence type="ECO:0000259" key="13">
    <source>
        <dbReference type="PROSITE" id="PS51766"/>
    </source>
</evidence>
<evidence type="ECO:0000256" key="11">
    <source>
        <dbReference type="SAM" id="SignalP"/>
    </source>
</evidence>
<proteinExistence type="inferred from homology"/>
<keyword evidence="8 10" id="KW-0624">Polysaccharide degradation</keyword>
<dbReference type="HOGENOM" id="CLU_264172_0_0_9"/>
<dbReference type="InterPro" id="IPR023296">
    <property type="entry name" value="Glyco_hydro_beta-prop_sf"/>
</dbReference>
<dbReference type="BioCyc" id="RCHA213810:RUM_RS07755-MONOMER"/>
<comment type="similarity">
    <text evidence="10">Belongs to the glycosyl hydrolase 10 (cellulase F) family.</text>
</comment>
<dbReference type="Proteomes" id="UP000007054">
    <property type="component" value="Chromosome"/>
</dbReference>
<dbReference type="SMART" id="SM00606">
    <property type="entry name" value="CBD_IV"/>
    <property type="match status" value="1"/>
</dbReference>
<dbReference type="Gene3D" id="1.10.1330.10">
    <property type="entry name" value="Dockerin domain"/>
    <property type="match status" value="1"/>
</dbReference>
<feature type="domain" description="Dockerin" evidence="13">
    <location>
        <begin position="720"/>
        <end position="787"/>
    </location>
</feature>
<keyword evidence="7 10" id="KW-0326">Glycosidase</keyword>
<comment type="similarity">
    <text evidence="1">Belongs to the glycosyl hydrolase 43 family.</text>
</comment>
<keyword evidence="6 10" id="KW-0119">Carbohydrate metabolism</keyword>
<dbReference type="InterPro" id="IPR002105">
    <property type="entry name" value="Dockerin_1_rpt"/>
</dbReference>
<evidence type="ECO:0000256" key="6">
    <source>
        <dbReference type="ARBA" id="ARBA00023277"/>
    </source>
</evidence>
<dbReference type="GO" id="GO:0031176">
    <property type="term" value="F:endo-1,4-beta-xylanase activity"/>
    <property type="evidence" value="ECO:0007669"/>
    <property type="project" value="UniProtKB-EC"/>
</dbReference>
<dbReference type="PRINTS" id="PR00134">
    <property type="entry name" value="GLHYDRLASE10"/>
</dbReference>
<feature type="active site" description="Nucleophile" evidence="9">
    <location>
        <position position="457"/>
    </location>
</feature>
<dbReference type="InterPro" id="IPR001000">
    <property type="entry name" value="GH10_dom"/>
</dbReference>
<dbReference type="EC" id="3.2.1.8" evidence="10"/>
<dbReference type="InterPro" id="IPR031158">
    <property type="entry name" value="GH10_AS"/>
</dbReference>
<dbReference type="STRING" id="213810.RUM_15940"/>
<reference evidence="14" key="2">
    <citation type="submission" date="2010-03" db="EMBL/GenBank/DDBJ databases">
        <authorList>
            <person name="Pajon A."/>
        </authorList>
    </citation>
    <scope>NUCLEOTIDE SEQUENCE</scope>
    <source>
        <strain evidence="14">Type strain: 18P13</strain>
    </source>
</reference>
<feature type="signal peptide" evidence="11">
    <location>
        <begin position="1"/>
        <end position="21"/>
    </location>
</feature>
<dbReference type="SMART" id="SM00633">
    <property type="entry name" value="Glyco_10"/>
    <property type="match status" value="1"/>
</dbReference>
<evidence type="ECO:0000256" key="7">
    <source>
        <dbReference type="ARBA" id="ARBA00023295"/>
    </source>
</evidence>
<dbReference type="Pfam" id="PF00331">
    <property type="entry name" value="Glyco_hydro_10"/>
    <property type="match status" value="1"/>
</dbReference>
<dbReference type="PROSITE" id="PS51760">
    <property type="entry name" value="GH10_2"/>
    <property type="match status" value="1"/>
</dbReference>
<dbReference type="EMBL" id="FP929052">
    <property type="protein sequence ID" value="CBL17682.1"/>
    <property type="molecule type" value="Genomic_DNA"/>
</dbReference>
<dbReference type="InterPro" id="IPR052176">
    <property type="entry name" value="Glycosyl_Hydrlase_43_Enz"/>
</dbReference>
<evidence type="ECO:0000259" key="12">
    <source>
        <dbReference type="PROSITE" id="PS51760"/>
    </source>
</evidence>
<dbReference type="PANTHER" id="PTHR43772:SF2">
    <property type="entry name" value="PUTATIVE (AFU_ORTHOLOGUE AFUA_2G04480)-RELATED"/>
    <property type="match status" value="1"/>
</dbReference>
<evidence type="ECO:0000313" key="14">
    <source>
        <dbReference type="EMBL" id="CBL17682.1"/>
    </source>
</evidence>
<dbReference type="PATRIC" id="fig|213810.4.peg.1493"/>
<evidence type="ECO:0000256" key="5">
    <source>
        <dbReference type="ARBA" id="ARBA00022801"/>
    </source>
</evidence>
<keyword evidence="15" id="KW-1185">Reference proteome</keyword>
<dbReference type="CDD" id="cd04084">
    <property type="entry name" value="CBM6_xylanase-like"/>
    <property type="match status" value="1"/>
</dbReference>
<dbReference type="SUPFAM" id="SSF51445">
    <property type="entry name" value="(Trans)glycosidases"/>
    <property type="match status" value="1"/>
</dbReference>
<dbReference type="PROSITE" id="PS51766">
    <property type="entry name" value="DOCKERIN"/>
    <property type="match status" value="1"/>
</dbReference>
<evidence type="ECO:0000313" key="15">
    <source>
        <dbReference type="Proteomes" id="UP000007054"/>
    </source>
</evidence>
<dbReference type="CAZy" id="GH43">
    <property type="family name" value="Glycoside Hydrolase Family 43"/>
</dbReference>
<dbReference type="InterPro" id="IPR008979">
    <property type="entry name" value="Galactose-bd-like_sf"/>
</dbReference>
<name>D4LDI7_RUMC1</name>
<dbReference type="InterPro" id="IPR006584">
    <property type="entry name" value="Cellulose-bd_IV"/>
</dbReference>
<dbReference type="PANTHER" id="PTHR43772">
    <property type="entry name" value="ENDO-1,4-BETA-XYLANASE"/>
    <property type="match status" value="1"/>
</dbReference>
<comment type="catalytic activity">
    <reaction evidence="10">
        <text>Endohydrolysis of (1-&gt;4)-beta-D-xylosidic linkages in xylans.</text>
        <dbReference type="EC" id="3.2.1.8"/>
    </reaction>
</comment>
<keyword evidence="3 11" id="KW-0732">Signal</keyword>
<keyword evidence="2 14" id="KW-0858">Xylan degradation</keyword>
<dbReference type="Gene3D" id="2.60.120.260">
    <property type="entry name" value="Galactose-binding domain-like"/>
    <property type="match status" value="3"/>
</dbReference>
<evidence type="ECO:0000256" key="3">
    <source>
        <dbReference type="ARBA" id="ARBA00022729"/>
    </source>
</evidence>
<evidence type="ECO:0000256" key="1">
    <source>
        <dbReference type="ARBA" id="ARBA00009865"/>
    </source>
</evidence>
<dbReference type="Pfam" id="PF04616">
    <property type="entry name" value="Glyco_hydro_43"/>
    <property type="match status" value="1"/>
</dbReference>
<dbReference type="InterPro" id="IPR005084">
    <property type="entry name" value="CBM6"/>
</dbReference>
<dbReference type="GO" id="GO:0045493">
    <property type="term" value="P:xylan catabolic process"/>
    <property type="evidence" value="ECO:0007669"/>
    <property type="project" value="UniProtKB-KW"/>
</dbReference>
<dbReference type="AlphaFoldDB" id="D4LDI7"/>
<dbReference type="InterPro" id="IPR017853">
    <property type="entry name" value="GH"/>
</dbReference>
<dbReference type="CAZy" id="GH10">
    <property type="family name" value="Glycoside Hydrolase Family 10"/>
</dbReference>
<dbReference type="RefSeq" id="WP_015558588.1">
    <property type="nucleotide sequence ID" value="NC_021039.1"/>
</dbReference>
<dbReference type="InterPro" id="IPR016134">
    <property type="entry name" value="Dockerin_dom"/>
</dbReference>
<evidence type="ECO:0000256" key="10">
    <source>
        <dbReference type="RuleBase" id="RU361174"/>
    </source>
</evidence>